<protein>
    <submittedName>
        <fullName evidence="1">Uncharacterized protein</fullName>
    </submittedName>
</protein>
<reference evidence="1" key="1">
    <citation type="submission" date="2020-03" db="EMBL/GenBank/DDBJ databases">
        <title>The deep terrestrial virosphere.</title>
        <authorList>
            <person name="Holmfeldt K."/>
            <person name="Nilsson E."/>
            <person name="Simone D."/>
            <person name="Lopez-Fernandez M."/>
            <person name="Wu X."/>
            <person name="de Brujin I."/>
            <person name="Lundin D."/>
            <person name="Andersson A."/>
            <person name="Bertilsson S."/>
            <person name="Dopson M."/>
        </authorList>
    </citation>
    <scope>NUCLEOTIDE SEQUENCE</scope>
    <source>
        <strain evidence="1">MM415A02216</strain>
    </source>
</reference>
<dbReference type="AlphaFoldDB" id="A0A6M3JV38"/>
<name>A0A6M3JV38_9ZZZZ</name>
<evidence type="ECO:0000313" key="1">
    <source>
        <dbReference type="EMBL" id="QJA73824.1"/>
    </source>
</evidence>
<dbReference type="EMBL" id="MT142056">
    <property type="protein sequence ID" value="QJA73824.1"/>
    <property type="molecule type" value="Genomic_DNA"/>
</dbReference>
<gene>
    <name evidence="1" type="ORF">MM415A02216_0002</name>
</gene>
<proteinExistence type="predicted"/>
<accession>A0A6M3JV38</accession>
<organism evidence="1">
    <name type="scientific">viral metagenome</name>
    <dbReference type="NCBI Taxonomy" id="1070528"/>
    <lineage>
        <taxon>unclassified sequences</taxon>
        <taxon>metagenomes</taxon>
        <taxon>organismal metagenomes</taxon>
    </lineage>
</organism>
<sequence length="72" mass="8430">MQYLNKSFSVYANYGSEPKCSRCMREIKVGYCTKGGYLCGSCYNQEKRYKNVEKIKKEIKKKISELQQPDNT</sequence>